<organism evidence="7 8">
    <name type="scientific">Staphylococcus caprae</name>
    <dbReference type="NCBI Taxonomy" id="29380"/>
    <lineage>
        <taxon>Bacteria</taxon>
        <taxon>Bacillati</taxon>
        <taxon>Bacillota</taxon>
        <taxon>Bacilli</taxon>
        <taxon>Bacillales</taxon>
        <taxon>Staphylococcaceae</taxon>
        <taxon>Staphylococcus</taxon>
    </lineage>
</organism>
<comment type="cofactor">
    <cofactor evidence="1">
        <name>Ca(2+)</name>
        <dbReference type="ChEBI" id="CHEBI:29108"/>
    </cofactor>
</comment>
<comment type="similarity">
    <text evidence="2">Belongs to the SMP-30/CGR1 family.</text>
</comment>
<evidence type="ECO:0000256" key="3">
    <source>
        <dbReference type="ARBA" id="ARBA00013871"/>
    </source>
</evidence>
<dbReference type="Gene3D" id="2.120.10.30">
    <property type="entry name" value="TolB, C-terminal domain"/>
    <property type="match status" value="1"/>
</dbReference>
<evidence type="ECO:0000256" key="1">
    <source>
        <dbReference type="ARBA" id="ARBA00001913"/>
    </source>
</evidence>
<evidence type="ECO:0000256" key="2">
    <source>
        <dbReference type="ARBA" id="ARBA00008853"/>
    </source>
</evidence>
<name>A0ABM7FQH3_9STAP</name>
<dbReference type="InterPro" id="IPR051262">
    <property type="entry name" value="SMP-30/CGR1_Lactonase"/>
</dbReference>
<evidence type="ECO:0000313" key="7">
    <source>
        <dbReference type="EMBL" id="BBD91288.1"/>
    </source>
</evidence>
<reference evidence="7 8" key="1">
    <citation type="submission" date="2018-05" db="EMBL/GenBank/DDBJ databases">
        <title>Complete genome sequencing of three human clinical isolates of Staphylococcus caprae reveals virulence factors similar to those of S. epidermidis and S. capitis.</title>
        <authorList>
            <person name="Watanabe S."/>
            <person name="Cui L."/>
        </authorList>
    </citation>
    <scope>NUCLEOTIDE SEQUENCE [LARGE SCALE GENOMIC DNA]</scope>
    <source>
        <strain evidence="7 8">JMUB590</strain>
    </source>
</reference>
<keyword evidence="5" id="KW-0106">Calcium</keyword>
<dbReference type="PANTHER" id="PTHR47572">
    <property type="entry name" value="LIPOPROTEIN-RELATED"/>
    <property type="match status" value="1"/>
</dbReference>
<dbReference type="InterPro" id="IPR011042">
    <property type="entry name" value="6-blade_b-propeller_TolB-like"/>
</dbReference>
<dbReference type="EMBL" id="AP018586">
    <property type="protein sequence ID" value="BBD91288.1"/>
    <property type="molecule type" value="Genomic_DNA"/>
</dbReference>
<keyword evidence="8" id="KW-1185">Reference proteome</keyword>
<gene>
    <name evidence="7" type="ORF">JMUB590_0178</name>
</gene>
<feature type="domain" description="SMP-30/Gluconolactonase/LRE-like region" evidence="6">
    <location>
        <begin position="51"/>
        <end position="271"/>
    </location>
</feature>
<evidence type="ECO:0000313" key="8">
    <source>
        <dbReference type="Proteomes" id="UP000274772"/>
    </source>
</evidence>
<dbReference type="GeneID" id="58049957"/>
<evidence type="ECO:0000256" key="5">
    <source>
        <dbReference type="ARBA" id="ARBA00022837"/>
    </source>
</evidence>
<dbReference type="Pfam" id="PF08450">
    <property type="entry name" value="SGL"/>
    <property type="match status" value="1"/>
</dbReference>
<dbReference type="PANTHER" id="PTHR47572:SF4">
    <property type="entry name" value="LACTONASE DRP35"/>
    <property type="match status" value="1"/>
</dbReference>
<evidence type="ECO:0000256" key="4">
    <source>
        <dbReference type="ARBA" id="ARBA00022801"/>
    </source>
</evidence>
<dbReference type="SUPFAM" id="SSF63829">
    <property type="entry name" value="Calcium-dependent phosphotriesterase"/>
    <property type="match status" value="1"/>
</dbReference>
<evidence type="ECO:0000259" key="6">
    <source>
        <dbReference type="Pfam" id="PF08450"/>
    </source>
</evidence>
<dbReference type="RefSeq" id="WP_002444767.1">
    <property type="nucleotide sequence ID" value="NZ_AP018585.1"/>
</dbReference>
<sequence>MNNQDLPTLKYIGKSASVAPIVSENELQTVTAEPWVKISDRGLQLEGLNFNREGHLFLLDVFEGNIFKVDPSTKEVSRSFVSEKTNPAAIKFHKDGRLFVCYLGDFKTTGGIFATNEEGEQFEEIVSELNTEYCIDDMVFDSKGGFYFTDFRGYSTKPLGGVYYVSPDFKSITPVIQNISVANGVALSTDERVLWVTETTTNRLHRIELEEDGVTIAPFGATIPYYFTGHEGPDSCCIDSDDNLYVAMYGQGRVLVFNKKGYPIGQILMPGRDEGKMLRSTHPQFIPGTNQLLICTNDIENGSEGGSMIYTVNGFAKGHQSYQFQ</sequence>
<protein>
    <recommendedName>
        <fullName evidence="3">Lactonase drp35</fullName>
    </recommendedName>
</protein>
<proteinExistence type="inferred from homology"/>
<keyword evidence="4" id="KW-0378">Hydrolase</keyword>
<accession>A0ABM7FQH3</accession>
<dbReference type="Proteomes" id="UP000274772">
    <property type="component" value="Chromosome"/>
</dbReference>
<dbReference type="InterPro" id="IPR013658">
    <property type="entry name" value="SGL"/>
</dbReference>